<dbReference type="AlphaFoldDB" id="A0A317SI75"/>
<proteinExistence type="predicted"/>
<evidence type="ECO:0000313" key="2">
    <source>
        <dbReference type="Proteomes" id="UP000246991"/>
    </source>
</evidence>
<accession>A0A317SI75</accession>
<organism evidence="1 2">
    <name type="scientific">Tuber magnatum</name>
    <name type="common">white Piedmont truffle</name>
    <dbReference type="NCBI Taxonomy" id="42249"/>
    <lineage>
        <taxon>Eukaryota</taxon>
        <taxon>Fungi</taxon>
        <taxon>Dikarya</taxon>
        <taxon>Ascomycota</taxon>
        <taxon>Pezizomycotina</taxon>
        <taxon>Pezizomycetes</taxon>
        <taxon>Pezizales</taxon>
        <taxon>Tuberaceae</taxon>
        <taxon>Tuber</taxon>
    </lineage>
</organism>
<sequence length="223" mass="25412">MYDTSTVSYCAGRVGPSGPVRQELLDRHRESQWVPKAQRDPRPWLEPRGRAGFKGVIGSWRFSHVVRTVRVRAPYLRGTIEVLRVFPKLLPLLLATVLANGRGKSDNNRDRFTNNLNAMPYHVSNLRRGHWEEVASAYDTGAPRHSNPKTMERYIPRRLARLGKEDNLCRYTVRFCTRVQRVCICVPALSLESHSSTALALVQVTVDFSLPPLLTIPWGDLLR</sequence>
<keyword evidence="2" id="KW-1185">Reference proteome</keyword>
<evidence type="ECO:0000313" key="1">
    <source>
        <dbReference type="EMBL" id="PWW73447.1"/>
    </source>
</evidence>
<dbReference type="Proteomes" id="UP000246991">
    <property type="component" value="Unassembled WGS sequence"/>
</dbReference>
<reference evidence="1 2" key="1">
    <citation type="submission" date="2018-03" db="EMBL/GenBank/DDBJ databases">
        <title>Genomes of Pezizomycetes fungi and the evolution of truffles.</title>
        <authorList>
            <person name="Murat C."/>
            <person name="Payen T."/>
            <person name="Noel B."/>
            <person name="Kuo A."/>
            <person name="Martin F.M."/>
        </authorList>
    </citation>
    <scope>NUCLEOTIDE SEQUENCE [LARGE SCALE GENOMIC DNA]</scope>
    <source>
        <strain evidence="1">091103-1</strain>
    </source>
</reference>
<protein>
    <submittedName>
        <fullName evidence="1">Uncharacterized protein</fullName>
    </submittedName>
</protein>
<comment type="caution">
    <text evidence="1">The sequence shown here is derived from an EMBL/GenBank/DDBJ whole genome shotgun (WGS) entry which is preliminary data.</text>
</comment>
<dbReference type="EMBL" id="PYWC01000079">
    <property type="protein sequence ID" value="PWW73447.1"/>
    <property type="molecule type" value="Genomic_DNA"/>
</dbReference>
<name>A0A317SI75_9PEZI</name>
<gene>
    <name evidence="1" type="ORF">C7212DRAFT_347276</name>
</gene>